<evidence type="ECO:0000256" key="1">
    <source>
        <dbReference type="SAM" id="MobiDB-lite"/>
    </source>
</evidence>
<protein>
    <submittedName>
        <fullName evidence="2">Uncharacterized protein</fullName>
    </submittedName>
</protein>
<keyword evidence="3" id="KW-1185">Reference proteome</keyword>
<name>A0AAD9L8Q0_PAPLA</name>
<feature type="region of interest" description="Disordered" evidence="1">
    <location>
        <begin position="95"/>
        <end position="349"/>
    </location>
</feature>
<feature type="compositionally biased region" description="Low complexity" evidence="1">
    <location>
        <begin position="11"/>
        <end position="60"/>
    </location>
</feature>
<evidence type="ECO:0000313" key="3">
    <source>
        <dbReference type="Proteomes" id="UP001182556"/>
    </source>
</evidence>
<dbReference type="PANTHER" id="PTHR40468:SF1">
    <property type="entry name" value="TOPOISOMERASE I DAMAGE AFFECTED PROTEIN 11"/>
    <property type="match status" value="1"/>
</dbReference>
<organism evidence="2 3">
    <name type="scientific">Papiliotrema laurentii</name>
    <name type="common">Cryptococcus laurentii</name>
    <dbReference type="NCBI Taxonomy" id="5418"/>
    <lineage>
        <taxon>Eukaryota</taxon>
        <taxon>Fungi</taxon>
        <taxon>Dikarya</taxon>
        <taxon>Basidiomycota</taxon>
        <taxon>Agaricomycotina</taxon>
        <taxon>Tremellomycetes</taxon>
        <taxon>Tremellales</taxon>
        <taxon>Rhynchogastremaceae</taxon>
        <taxon>Papiliotrema</taxon>
    </lineage>
</organism>
<proteinExistence type="predicted"/>
<dbReference type="PANTHER" id="PTHR40468">
    <property type="entry name" value="YALI0A15257P"/>
    <property type="match status" value="1"/>
</dbReference>
<feature type="compositionally biased region" description="Low complexity" evidence="1">
    <location>
        <begin position="262"/>
        <end position="280"/>
    </location>
</feature>
<feature type="compositionally biased region" description="Pro residues" evidence="1">
    <location>
        <begin position="325"/>
        <end position="334"/>
    </location>
</feature>
<feature type="compositionally biased region" description="Basic residues" evidence="1">
    <location>
        <begin position="230"/>
        <end position="242"/>
    </location>
</feature>
<dbReference type="AlphaFoldDB" id="A0AAD9L8Q0"/>
<sequence length="412" mass="44125">MSLSPPRSRDATPSTASASSQSALSHHADGTVSSSTSFGVGSSQNNSQSQTQTQTQTQSQPAGEDEADKFRRRLELEQTMQALQQRLELANIKAKNGWSGMSIHEIETRLPPTPPRRRREDMRIVTGQPGQVSGAGASASAPSSSRPIGTVSATYEPPSPSRPWQLVDVLWQPLPPPSRGYPASPGSPLKRSRQDDDFKPPSRPMDRVNGHARRASGSNHPISPIEQVKRREKKRSQSHSHTRLPPTTQDFNAARALTEMLGSGSPSAVSPSSFRRSSVAGNTSAPSTTSHRSQIHAHSSLPLPPAFDTEPPRRASSVTSGRSSHPPPPPPPRSPRSQPDDEDTNAAELMMFLAHSPSPATQPHDPPMRSVGGAARVLFAEDGPGRVEKHSNLALAPPITANGDDKRFGGLL</sequence>
<accession>A0AAD9L8Q0</accession>
<feature type="compositionally biased region" description="Low complexity" evidence="1">
    <location>
        <begin position="127"/>
        <end position="145"/>
    </location>
</feature>
<gene>
    <name evidence="2" type="ORF">DB88DRAFT_30207</name>
</gene>
<feature type="compositionally biased region" description="Polar residues" evidence="1">
    <location>
        <begin position="281"/>
        <end position="292"/>
    </location>
</feature>
<reference evidence="2" key="1">
    <citation type="submission" date="2023-02" db="EMBL/GenBank/DDBJ databases">
        <title>Identification and recombinant expression of a fungal hydrolase from Papiliotrema laurentii that hydrolyzes apple cutin and clears colloidal polyester polyurethane.</title>
        <authorList>
            <consortium name="DOE Joint Genome Institute"/>
            <person name="Roman V.A."/>
            <person name="Bojanowski C."/>
            <person name="Crable B.R."/>
            <person name="Wagner D.N."/>
            <person name="Hung C.S."/>
            <person name="Nadeau L.J."/>
            <person name="Schratz L."/>
            <person name="Haridas S."/>
            <person name="Pangilinan J."/>
            <person name="Lipzen A."/>
            <person name="Na H."/>
            <person name="Yan M."/>
            <person name="Ng V."/>
            <person name="Grigoriev I.V."/>
            <person name="Spatafora J.W."/>
            <person name="Barlow D."/>
            <person name="Biffinger J."/>
            <person name="Kelley-Loughnane N."/>
            <person name="Varaljay V.A."/>
            <person name="Crookes-Goodson W.J."/>
        </authorList>
    </citation>
    <scope>NUCLEOTIDE SEQUENCE</scope>
    <source>
        <strain evidence="2">5307AH</strain>
    </source>
</reference>
<comment type="caution">
    <text evidence="2">The sequence shown here is derived from an EMBL/GenBank/DDBJ whole genome shotgun (WGS) entry which is preliminary data.</text>
</comment>
<feature type="region of interest" description="Disordered" evidence="1">
    <location>
        <begin position="1"/>
        <end position="77"/>
    </location>
</feature>
<feature type="compositionally biased region" description="Basic and acidic residues" evidence="1">
    <location>
        <begin position="192"/>
        <end position="209"/>
    </location>
</feature>
<evidence type="ECO:0000313" key="2">
    <source>
        <dbReference type="EMBL" id="KAK1927411.1"/>
    </source>
</evidence>
<dbReference type="Proteomes" id="UP001182556">
    <property type="component" value="Unassembled WGS sequence"/>
</dbReference>
<dbReference type="EMBL" id="JAODAN010000001">
    <property type="protein sequence ID" value="KAK1927411.1"/>
    <property type="molecule type" value="Genomic_DNA"/>
</dbReference>